<accession>A0ABD3S3Q5</accession>
<dbReference type="InterPro" id="IPR013094">
    <property type="entry name" value="AB_hydrolase_3"/>
</dbReference>
<dbReference type="SUPFAM" id="SSF53474">
    <property type="entry name" value="alpha/beta-Hydrolases"/>
    <property type="match status" value="1"/>
</dbReference>
<dbReference type="InterPro" id="IPR029058">
    <property type="entry name" value="AB_hydrolase_fold"/>
</dbReference>
<dbReference type="Proteomes" id="UP001634393">
    <property type="component" value="Unassembled WGS sequence"/>
</dbReference>
<feature type="region of interest" description="Disordered" evidence="3">
    <location>
        <begin position="23"/>
        <end position="51"/>
    </location>
</feature>
<keyword evidence="6" id="KW-1185">Reference proteome</keyword>
<comment type="caution">
    <text evidence="5">The sequence shown here is derived from an EMBL/GenBank/DDBJ whole genome shotgun (WGS) entry which is preliminary data.</text>
</comment>
<dbReference type="InterPro" id="IPR050466">
    <property type="entry name" value="Carboxylest/Gibb_receptor"/>
</dbReference>
<proteinExistence type="inferred from homology"/>
<evidence type="ECO:0000256" key="2">
    <source>
        <dbReference type="ARBA" id="ARBA00022801"/>
    </source>
</evidence>
<dbReference type="GO" id="GO:0016787">
    <property type="term" value="F:hydrolase activity"/>
    <property type="evidence" value="ECO:0007669"/>
    <property type="project" value="UniProtKB-KW"/>
</dbReference>
<evidence type="ECO:0000256" key="1">
    <source>
        <dbReference type="ARBA" id="ARBA00010515"/>
    </source>
</evidence>
<dbReference type="Pfam" id="PF07859">
    <property type="entry name" value="Abhydrolase_3"/>
    <property type="match status" value="1"/>
</dbReference>
<dbReference type="PANTHER" id="PTHR23024">
    <property type="entry name" value="ARYLACETAMIDE DEACETYLASE"/>
    <property type="match status" value="1"/>
</dbReference>
<name>A0ABD3S3Q5_9LAMI</name>
<evidence type="ECO:0000313" key="5">
    <source>
        <dbReference type="EMBL" id="KAL3819126.1"/>
    </source>
</evidence>
<feature type="domain" description="Alpha/beta hydrolase fold-3" evidence="4">
    <location>
        <begin position="77"/>
        <end position="295"/>
    </location>
</feature>
<dbReference type="AlphaFoldDB" id="A0ABD3S3Q5"/>
<evidence type="ECO:0000256" key="3">
    <source>
        <dbReference type="SAM" id="MobiDB-lite"/>
    </source>
</evidence>
<dbReference type="Gene3D" id="3.40.50.1820">
    <property type="entry name" value="alpha/beta hydrolase"/>
    <property type="match status" value="1"/>
</dbReference>
<keyword evidence="2" id="KW-0378">Hydrolase</keyword>
<dbReference type="PANTHER" id="PTHR23024:SF546">
    <property type="entry name" value="CARBOXYLESTERASE 120-RELATED"/>
    <property type="match status" value="1"/>
</dbReference>
<reference evidence="5 6" key="1">
    <citation type="submission" date="2024-12" db="EMBL/GenBank/DDBJ databases">
        <title>The unique morphological basis and parallel evolutionary history of personate flowers in Penstemon.</title>
        <authorList>
            <person name="Depatie T.H."/>
            <person name="Wessinger C.A."/>
        </authorList>
    </citation>
    <scope>NUCLEOTIDE SEQUENCE [LARGE SCALE GENOMIC DNA]</scope>
    <source>
        <strain evidence="5">WTNN_2</strain>
        <tissue evidence="5">Leaf</tissue>
    </source>
</reference>
<dbReference type="PROSITE" id="PS01173">
    <property type="entry name" value="LIPASE_GDXG_HIS"/>
    <property type="match status" value="1"/>
</dbReference>
<evidence type="ECO:0000259" key="4">
    <source>
        <dbReference type="Pfam" id="PF07859"/>
    </source>
</evidence>
<gene>
    <name evidence="5" type="ORF">ACJIZ3_005031</name>
</gene>
<comment type="similarity">
    <text evidence="1">Belongs to the 'GDXG' lipolytic enzyme family.</text>
</comment>
<organism evidence="5 6">
    <name type="scientific">Penstemon smallii</name>
    <dbReference type="NCBI Taxonomy" id="265156"/>
    <lineage>
        <taxon>Eukaryota</taxon>
        <taxon>Viridiplantae</taxon>
        <taxon>Streptophyta</taxon>
        <taxon>Embryophyta</taxon>
        <taxon>Tracheophyta</taxon>
        <taxon>Spermatophyta</taxon>
        <taxon>Magnoliopsida</taxon>
        <taxon>eudicotyledons</taxon>
        <taxon>Gunneridae</taxon>
        <taxon>Pentapetalae</taxon>
        <taxon>asterids</taxon>
        <taxon>lamiids</taxon>
        <taxon>Lamiales</taxon>
        <taxon>Plantaginaceae</taxon>
        <taxon>Cheloneae</taxon>
        <taxon>Penstemon</taxon>
    </lineage>
</organism>
<evidence type="ECO:0000313" key="6">
    <source>
        <dbReference type="Proteomes" id="UP001634393"/>
    </source>
</evidence>
<sequence>MSLSQGPITDPYEGIGVTLNPDGSITRAAEAPKTPASDDPNNEVLSKDLPLNPTTNTSVRLFLPQKSLSATAKLPVIIYIHGGGFVILNASSTSFHDFCSLIAIETPALVVSIEYRLAPEHRLPAAYEDCMDAIHWIKTTTESDWVTKYADLSNCFIMGTSAGANAAYNICLRADDVKPLKINGLILHQPFFGGVERTASETRLANAKVLPLCVSDLMWELSLPLGFGRDHEYCNVVKGFKEENFDVIRKQGLKVTVTGCDGDLLIDRQVEFVKVLKEKGVDIVGKFVEGEYHGYDFFELSKSGHILDAIKEIINSTNSI</sequence>
<dbReference type="InterPro" id="IPR002168">
    <property type="entry name" value="Lipase_GDXG_HIS_AS"/>
</dbReference>
<dbReference type="EMBL" id="JBJXBP010000007">
    <property type="protein sequence ID" value="KAL3819126.1"/>
    <property type="molecule type" value="Genomic_DNA"/>
</dbReference>
<protein>
    <recommendedName>
        <fullName evidence="4">Alpha/beta hydrolase fold-3 domain-containing protein</fullName>
    </recommendedName>
</protein>